<dbReference type="PROSITE" id="PS00086">
    <property type="entry name" value="CYTOCHROME_P450"/>
    <property type="match status" value="1"/>
</dbReference>
<accession>A0AAD6E7G5</accession>
<evidence type="ECO:0000256" key="4">
    <source>
        <dbReference type="ARBA" id="ARBA00022723"/>
    </source>
</evidence>
<dbReference type="InterPro" id="IPR001128">
    <property type="entry name" value="Cyt_P450"/>
</dbReference>
<dbReference type="PRINTS" id="PR00463">
    <property type="entry name" value="EP450I"/>
</dbReference>
<dbReference type="InterPro" id="IPR002401">
    <property type="entry name" value="Cyt_P450_E_grp-I"/>
</dbReference>
<comment type="similarity">
    <text evidence="2 9">Belongs to the cytochrome P450 family.</text>
</comment>
<feature type="binding site" description="axial binding residue" evidence="8">
    <location>
        <position position="439"/>
    </location>
    <ligand>
        <name>heme</name>
        <dbReference type="ChEBI" id="CHEBI:30413"/>
    </ligand>
    <ligandPart>
        <name>Fe</name>
        <dbReference type="ChEBI" id="CHEBI:18248"/>
    </ligandPart>
</feature>
<reference evidence="11" key="1">
    <citation type="journal article" date="2023" name="IMA Fungus">
        <title>Comparative genomic study of the Penicillium genus elucidates a diverse pangenome and 15 lateral gene transfer events.</title>
        <authorList>
            <person name="Petersen C."/>
            <person name="Sorensen T."/>
            <person name="Nielsen M.R."/>
            <person name="Sondergaard T.E."/>
            <person name="Sorensen J.L."/>
            <person name="Fitzpatrick D.A."/>
            <person name="Frisvad J.C."/>
            <person name="Nielsen K.L."/>
        </authorList>
    </citation>
    <scope>NUCLEOTIDE SEQUENCE</scope>
    <source>
        <strain evidence="11">IBT 12815</strain>
    </source>
</reference>
<dbReference type="InterPro" id="IPR050121">
    <property type="entry name" value="Cytochrome_P450_monoxygenase"/>
</dbReference>
<feature type="transmembrane region" description="Helical" evidence="10">
    <location>
        <begin position="6"/>
        <end position="27"/>
    </location>
</feature>
<evidence type="ECO:0000256" key="3">
    <source>
        <dbReference type="ARBA" id="ARBA00022617"/>
    </source>
</evidence>
<evidence type="ECO:0000256" key="10">
    <source>
        <dbReference type="SAM" id="Phobius"/>
    </source>
</evidence>
<dbReference type="InterPro" id="IPR017972">
    <property type="entry name" value="Cyt_P450_CS"/>
</dbReference>
<dbReference type="AlphaFoldDB" id="A0AAD6E7G5"/>
<dbReference type="Gene3D" id="1.10.630.10">
    <property type="entry name" value="Cytochrome P450"/>
    <property type="match status" value="1"/>
</dbReference>
<dbReference type="RefSeq" id="XP_056753026.1">
    <property type="nucleotide sequence ID" value="XM_056897241.1"/>
</dbReference>
<dbReference type="CDD" id="cd11060">
    <property type="entry name" value="CYP57A1-like"/>
    <property type="match status" value="1"/>
</dbReference>
<dbReference type="GeneID" id="81587483"/>
<dbReference type="InterPro" id="IPR036396">
    <property type="entry name" value="Cyt_P450_sf"/>
</dbReference>
<name>A0AAD6E7G5_9EURO</name>
<keyword evidence="5 9" id="KW-0560">Oxidoreductase</keyword>
<keyword evidence="3 8" id="KW-0349">Heme</keyword>
<evidence type="ECO:0008006" key="13">
    <source>
        <dbReference type="Google" id="ProtNLM"/>
    </source>
</evidence>
<evidence type="ECO:0000256" key="5">
    <source>
        <dbReference type="ARBA" id="ARBA00023002"/>
    </source>
</evidence>
<dbReference type="GO" id="GO:0005506">
    <property type="term" value="F:iron ion binding"/>
    <property type="evidence" value="ECO:0007669"/>
    <property type="project" value="InterPro"/>
</dbReference>
<dbReference type="GO" id="GO:0020037">
    <property type="term" value="F:heme binding"/>
    <property type="evidence" value="ECO:0007669"/>
    <property type="project" value="InterPro"/>
</dbReference>
<dbReference type="Proteomes" id="UP001213799">
    <property type="component" value="Unassembled WGS sequence"/>
</dbReference>
<gene>
    <name evidence="11" type="ORF">N7537_006184</name>
</gene>
<dbReference type="Pfam" id="PF00067">
    <property type="entry name" value="p450"/>
    <property type="match status" value="1"/>
</dbReference>
<protein>
    <recommendedName>
        <fullName evidence="13">Pisatin demethylase</fullName>
    </recommendedName>
</protein>
<keyword evidence="7 9" id="KW-0503">Monooxygenase</keyword>
<dbReference type="GO" id="GO:0043386">
    <property type="term" value="P:mycotoxin biosynthetic process"/>
    <property type="evidence" value="ECO:0007669"/>
    <property type="project" value="UniProtKB-ARBA"/>
</dbReference>
<evidence type="ECO:0000256" key="6">
    <source>
        <dbReference type="ARBA" id="ARBA00023004"/>
    </source>
</evidence>
<keyword evidence="10" id="KW-0812">Transmembrane</keyword>
<dbReference type="PANTHER" id="PTHR24305:SF190">
    <property type="entry name" value="P450, PUTATIVE (EUROFUNG)-RELATED"/>
    <property type="match status" value="1"/>
</dbReference>
<keyword evidence="4 8" id="KW-0479">Metal-binding</keyword>
<evidence type="ECO:0000256" key="8">
    <source>
        <dbReference type="PIRSR" id="PIRSR602401-1"/>
    </source>
</evidence>
<keyword evidence="12" id="KW-1185">Reference proteome</keyword>
<dbReference type="GO" id="GO:0016705">
    <property type="term" value="F:oxidoreductase activity, acting on paired donors, with incorporation or reduction of molecular oxygen"/>
    <property type="evidence" value="ECO:0007669"/>
    <property type="project" value="InterPro"/>
</dbReference>
<evidence type="ECO:0000256" key="2">
    <source>
        <dbReference type="ARBA" id="ARBA00010617"/>
    </source>
</evidence>
<dbReference type="SUPFAM" id="SSF48264">
    <property type="entry name" value="Cytochrome P450"/>
    <property type="match status" value="1"/>
</dbReference>
<evidence type="ECO:0000256" key="1">
    <source>
        <dbReference type="ARBA" id="ARBA00001971"/>
    </source>
</evidence>
<proteinExistence type="inferred from homology"/>
<keyword evidence="10" id="KW-0472">Membrane</keyword>
<keyword evidence="10" id="KW-1133">Transmembrane helix</keyword>
<organism evidence="11 12">
    <name type="scientific">Penicillium hordei</name>
    <dbReference type="NCBI Taxonomy" id="40994"/>
    <lineage>
        <taxon>Eukaryota</taxon>
        <taxon>Fungi</taxon>
        <taxon>Dikarya</taxon>
        <taxon>Ascomycota</taxon>
        <taxon>Pezizomycotina</taxon>
        <taxon>Eurotiomycetes</taxon>
        <taxon>Eurotiomycetidae</taxon>
        <taxon>Eurotiales</taxon>
        <taxon>Aspergillaceae</taxon>
        <taxon>Penicillium</taxon>
    </lineage>
</organism>
<comment type="cofactor">
    <cofactor evidence="1 8">
        <name>heme</name>
        <dbReference type="ChEBI" id="CHEBI:30413"/>
    </cofactor>
</comment>
<keyword evidence="6 8" id="KW-0408">Iron</keyword>
<dbReference type="EMBL" id="JAQJAE010000003">
    <property type="protein sequence ID" value="KAJ5603228.1"/>
    <property type="molecule type" value="Genomic_DNA"/>
</dbReference>
<reference evidence="11" key="2">
    <citation type="submission" date="2023-01" db="EMBL/GenBank/DDBJ databases">
        <authorList>
            <person name="Petersen C."/>
        </authorList>
    </citation>
    <scope>NUCLEOTIDE SEQUENCE</scope>
    <source>
        <strain evidence="11">IBT 12815</strain>
    </source>
</reference>
<dbReference type="FunFam" id="1.10.630.10:FF:000050">
    <property type="entry name" value="Cytochrome P450 monooxygenase"/>
    <property type="match status" value="1"/>
</dbReference>
<evidence type="ECO:0000256" key="7">
    <source>
        <dbReference type="ARBA" id="ARBA00023033"/>
    </source>
</evidence>
<evidence type="ECO:0000313" key="12">
    <source>
        <dbReference type="Proteomes" id="UP001213799"/>
    </source>
</evidence>
<evidence type="ECO:0000256" key="9">
    <source>
        <dbReference type="RuleBase" id="RU000461"/>
    </source>
</evidence>
<sequence>MTFLQPAIPFGPIVILGLVAFLIHHLYRLAHDPLRRVPGPWLARFTRLWELHQIRRGHFEQINVELHQRYGPIVRIAPNRYSISSPAALQTIYGHGSKFTKDRWYRAYGHPDDSQADMFSVMDERRHAAHRRKVASMFSMTSMVAYEPFVNSCNTTLVEQLSQRAARGESVAIPRWMQYYAFDVIGEITVGASFGMMRTGGDIDGILQTLQDNLSYSSRMSLFVELHSWIGQLNHLLGSRSSFENINAFVHRHLAARRHARSDRPDFIQKLIDLQEAGKVNDLELFNTINANIAAGSDTTGLTLSAAIYHLARNKSCAERLREEIDARLAAGQLSTPISFSEAQQMPYLQAIIKEVLRVHPAVGLPLPRVVPAPGVELERYFFPKGTVVGMNAWVVHRDQDVFGADADIFRPERWLGPKEEVVVMDKTLFSFGAGSRTCVGKNISLLEITKLIPELYRRFDFQLEGDEWRTDNVFFVKPSFTCRVVSRAEVD</sequence>
<evidence type="ECO:0000313" key="11">
    <source>
        <dbReference type="EMBL" id="KAJ5603228.1"/>
    </source>
</evidence>
<dbReference type="PRINTS" id="PR00385">
    <property type="entry name" value="P450"/>
</dbReference>
<dbReference type="PANTHER" id="PTHR24305">
    <property type="entry name" value="CYTOCHROME P450"/>
    <property type="match status" value="1"/>
</dbReference>
<comment type="caution">
    <text evidence="11">The sequence shown here is derived from an EMBL/GenBank/DDBJ whole genome shotgun (WGS) entry which is preliminary data.</text>
</comment>
<dbReference type="GO" id="GO:0004497">
    <property type="term" value="F:monooxygenase activity"/>
    <property type="evidence" value="ECO:0007669"/>
    <property type="project" value="UniProtKB-KW"/>
</dbReference>